<evidence type="ECO:0008006" key="5">
    <source>
        <dbReference type="Google" id="ProtNLM"/>
    </source>
</evidence>
<feature type="transmembrane region" description="Helical" evidence="1">
    <location>
        <begin position="40"/>
        <end position="59"/>
    </location>
</feature>
<dbReference type="Proteomes" id="UP001196980">
    <property type="component" value="Unassembled WGS sequence"/>
</dbReference>
<dbReference type="RefSeq" id="WP_218254036.1">
    <property type="nucleotide sequence ID" value="NZ_JABXWD010000582.1"/>
</dbReference>
<gene>
    <name evidence="3" type="ORF">HWQ67_17745</name>
</gene>
<evidence type="ECO:0000256" key="2">
    <source>
        <dbReference type="SAM" id="SignalP"/>
    </source>
</evidence>
<keyword evidence="4" id="KW-1185">Reference proteome</keyword>
<evidence type="ECO:0000313" key="4">
    <source>
        <dbReference type="Proteomes" id="UP001196980"/>
    </source>
</evidence>
<keyword evidence="1" id="KW-0472">Membrane</keyword>
<proteinExistence type="predicted"/>
<name>A0ABS6S4U7_9BACT</name>
<evidence type="ECO:0000256" key="1">
    <source>
        <dbReference type="SAM" id="Phobius"/>
    </source>
</evidence>
<accession>A0ABS6S4U7</accession>
<reference evidence="3 4" key="1">
    <citation type="journal article" date="2020" name="J Geophys Res Biogeosci">
        <title>Magnetotaxis as an Adaptation to Enable Bacterial Shuttling of Microbial Sulfur and Sulfur Cycling Across Aquatic Oxic#Anoxic Interfaces.</title>
        <authorList>
            <person name="Li J."/>
            <person name="Liu P."/>
            <person name="Wang J."/>
            <person name="Roberts A.P."/>
            <person name="Pan Y."/>
        </authorList>
    </citation>
    <scope>NUCLEOTIDE SEQUENCE [LARGE SCALE GENOMIC DNA]</scope>
    <source>
        <strain evidence="3 4">MYR-1_YQ</strain>
    </source>
</reference>
<feature type="chain" id="PRO_5046465392" description="Holin" evidence="2">
    <location>
        <begin position="25"/>
        <end position="70"/>
    </location>
</feature>
<comment type="caution">
    <text evidence="3">The sequence shown here is derived from an EMBL/GenBank/DDBJ whole genome shotgun (WGS) entry which is preliminary data.</text>
</comment>
<keyword evidence="1" id="KW-0812">Transmembrane</keyword>
<keyword evidence="2" id="KW-0732">Signal</keyword>
<evidence type="ECO:0000313" key="3">
    <source>
        <dbReference type="EMBL" id="MBV6343419.1"/>
    </source>
</evidence>
<keyword evidence="1" id="KW-1133">Transmembrane helix</keyword>
<protein>
    <recommendedName>
        <fullName evidence="5">Holin</fullName>
    </recommendedName>
</protein>
<dbReference type="EMBL" id="JABXWD010000582">
    <property type="protein sequence ID" value="MBV6343419.1"/>
    <property type="molecule type" value="Genomic_DNA"/>
</dbReference>
<feature type="signal peptide" evidence="2">
    <location>
        <begin position="1"/>
        <end position="24"/>
    </location>
</feature>
<sequence length="70" mass="7255">MNWTVWLKGLIAAVINGVASAATAAIVDPITFNPLQPGAAKNFGVLLVVAGAFGMFSYLKQSPLPNGQPK</sequence>
<organism evidence="3 4">
    <name type="scientific">Candidatus Magnetobacterium casense</name>
    <dbReference type="NCBI Taxonomy" id="1455061"/>
    <lineage>
        <taxon>Bacteria</taxon>
        <taxon>Pseudomonadati</taxon>
        <taxon>Nitrospirota</taxon>
        <taxon>Thermodesulfovibrionia</taxon>
        <taxon>Thermodesulfovibrionales</taxon>
        <taxon>Candidatus Magnetobacteriaceae</taxon>
        <taxon>Candidatus Magnetobacterium</taxon>
    </lineage>
</organism>